<accession>A0A2W2BC12</accession>
<feature type="region of interest" description="Disordered" evidence="1">
    <location>
        <begin position="127"/>
        <end position="172"/>
    </location>
</feature>
<name>A0A2W2BC12_9BACT</name>
<proteinExistence type="predicted"/>
<keyword evidence="3" id="KW-1185">Reference proteome</keyword>
<dbReference type="EMBL" id="QKTW01000026">
    <property type="protein sequence ID" value="PZF71206.1"/>
    <property type="molecule type" value="Genomic_DNA"/>
</dbReference>
<gene>
    <name evidence="2" type="ORF">DN068_19735</name>
</gene>
<evidence type="ECO:0000256" key="1">
    <source>
        <dbReference type="SAM" id="MobiDB-lite"/>
    </source>
</evidence>
<evidence type="ECO:0000313" key="2">
    <source>
        <dbReference type="EMBL" id="PZF71206.1"/>
    </source>
</evidence>
<evidence type="ECO:0000313" key="3">
    <source>
        <dbReference type="Proteomes" id="UP000248745"/>
    </source>
</evidence>
<sequence length="172" mass="19543">MLAMMFIGGAVTVPTAKAQVQIQVNIGSQPLWGPVGYNQAQYYYIPDAGCYYDINRSVFVYPQGGQWITGPSLPGPYANIDLYRVHKVVINQPSPWLHDRDYRAQYGSYKGRYDQTAIRDSHINKYYANPQHPRHNEWHDNGNHNGDQNHGGYHDNGNHNGNHDNGNHNGQH</sequence>
<comment type="caution">
    <text evidence="2">The sequence shown here is derived from an EMBL/GenBank/DDBJ whole genome shotgun (WGS) entry which is preliminary data.</text>
</comment>
<feature type="compositionally biased region" description="Basic and acidic residues" evidence="1">
    <location>
        <begin position="152"/>
        <end position="166"/>
    </location>
</feature>
<dbReference type="AlphaFoldDB" id="A0A2W2BC12"/>
<dbReference type="Proteomes" id="UP000248745">
    <property type="component" value="Unassembled WGS sequence"/>
</dbReference>
<organism evidence="2 3">
    <name type="scientific">Taibaiella soli</name>
    <dbReference type="NCBI Taxonomy" id="1649169"/>
    <lineage>
        <taxon>Bacteria</taxon>
        <taxon>Pseudomonadati</taxon>
        <taxon>Bacteroidota</taxon>
        <taxon>Chitinophagia</taxon>
        <taxon>Chitinophagales</taxon>
        <taxon>Chitinophagaceae</taxon>
        <taxon>Taibaiella</taxon>
    </lineage>
</organism>
<reference evidence="2 3" key="1">
    <citation type="submission" date="2018-06" db="EMBL/GenBank/DDBJ databases">
        <title>Mucibacter soli gen. nov., sp. nov., a new member of the family Chitinophagaceae producing mucin.</title>
        <authorList>
            <person name="Kim M.-K."/>
            <person name="Park S."/>
            <person name="Kim T.-S."/>
            <person name="Joung Y."/>
            <person name="Han J.-H."/>
            <person name="Kim S.B."/>
        </authorList>
    </citation>
    <scope>NUCLEOTIDE SEQUENCE [LARGE SCALE GENOMIC DNA]</scope>
    <source>
        <strain evidence="2 3">R1-15</strain>
    </source>
</reference>
<protein>
    <submittedName>
        <fullName evidence="2">Uncharacterized protein</fullName>
    </submittedName>
</protein>